<proteinExistence type="predicted"/>
<evidence type="ECO:0000313" key="2">
    <source>
        <dbReference type="Proteomes" id="UP000004510"/>
    </source>
</evidence>
<comment type="caution">
    <text evidence="1">The sequence shown here is derived from an EMBL/GenBank/DDBJ whole genome shotgun (WGS) entry which is preliminary data.</text>
</comment>
<name>D4X7A4_9BURK</name>
<dbReference type="Proteomes" id="UP000004510">
    <property type="component" value="Unassembled WGS sequence"/>
</dbReference>
<accession>D4X7A4</accession>
<dbReference type="HOGENOM" id="CLU_1745671_0_0_4"/>
<reference evidence="2" key="1">
    <citation type="submission" date="2010-03" db="EMBL/GenBank/DDBJ databases">
        <title>Complete sequence of Mobiluncus curtisii ATCC 43063.</title>
        <authorList>
            <person name="Muzny D."/>
            <person name="Qin X."/>
            <person name="Deng J."/>
            <person name="Jiang H."/>
            <person name="Liu Y."/>
            <person name="Qu J."/>
            <person name="Song X.-Z."/>
            <person name="Zhang L."/>
            <person name="Thornton R."/>
            <person name="Coyle M."/>
            <person name="Francisco L."/>
            <person name="Jackson L."/>
            <person name="Javaid M."/>
            <person name="Korchina V."/>
            <person name="Kovar C."/>
            <person name="Mata R."/>
            <person name="Mathew T."/>
            <person name="Ngo R."/>
            <person name="Nguyen L."/>
            <person name="Nguyen N."/>
            <person name="Okwuonu G."/>
            <person name="Ongeri F."/>
            <person name="Pham C."/>
            <person name="Simmons D."/>
            <person name="Wilczek-Boney K."/>
            <person name="Hale W."/>
            <person name="Jakkamsetti A."/>
            <person name="Pham P."/>
            <person name="Ruth R."/>
            <person name="San Lucas F."/>
            <person name="Warren J."/>
            <person name="Zhang J."/>
            <person name="Zhao Z."/>
            <person name="Zhou C."/>
            <person name="Zhu D."/>
            <person name="Lee S."/>
            <person name="Bess C."/>
            <person name="Blankenburg K."/>
            <person name="Forbes L."/>
            <person name="Fu Q."/>
            <person name="Gubbala S."/>
            <person name="Hirani K."/>
            <person name="Jayaseelan J.C."/>
            <person name="Lara F."/>
            <person name="Munidasa M."/>
            <person name="Palculict T."/>
            <person name="Patil S."/>
            <person name="Pu L.-L."/>
            <person name="Saada N."/>
            <person name="Tang L."/>
            <person name="Weissenberger G."/>
            <person name="Zhu Y."/>
            <person name="Hemphill L."/>
            <person name="Shang Y."/>
            <person name="Youmans B."/>
            <person name="Ayvaz T."/>
            <person name="Ross M."/>
            <person name="Santibanez J."/>
            <person name="Aqrawi P."/>
            <person name="Gross S."/>
            <person name="Joshi V."/>
            <person name="Fowler G."/>
            <person name="Nazareth L."/>
            <person name="Reid J."/>
            <person name="Worley K."/>
            <person name="Petrosino J."/>
            <person name="Highlander S."/>
            <person name="Gibbs R."/>
            <person name="Gibbs R."/>
        </authorList>
    </citation>
    <scope>NUCLEOTIDE SEQUENCE [LARGE SCALE GENOMIC DNA]</scope>
    <source>
        <strain evidence="2">ATCC 43553</strain>
    </source>
</reference>
<organism evidence="1 2">
    <name type="scientific">Achromobacter piechaudii ATCC 43553</name>
    <dbReference type="NCBI Taxonomy" id="742159"/>
    <lineage>
        <taxon>Bacteria</taxon>
        <taxon>Pseudomonadati</taxon>
        <taxon>Pseudomonadota</taxon>
        <taxon>Betaproteobacteria</taxon>
        <taxon>Burkholderiales</taxon>
        <taxon>Alcaligenaceae</taxon>
        <taxon>Achromobacter</taxon>
    </lineage>
</organism>
<dbReference type="AlphaFoldDB" id="D4X7A4"/>
<sequence>MGNDARFADQVIEWFREQNRRGIAILAFQMEGKRSRLWARVHSDLNLMRLAAGNGPGQREAIRITRQNDGGLPWDSMSLNFSYTSSGPLEFDFSPATKAREISRKQQQIQERRMQISLLLAQKVDRKNIANQLGISVATLSRDIEALGP</sequence>
<protein>
    <submittedName>
        <fullName evidence="1">Uncharacterized protein</fullName>
    </submittedName>
</protein>
<dbReference type="EMBL" id="ADMS01000031">
    <property type="protein sequence ID" value="EFF77310.1"/>
    <property type="molecule type" value="Genomic_DNA"/>
</dbReference>
<gene>
    <name evidence="1" type="ORF">HMPREF0004_1351</name>
</gene>
<evidence type="ECO:0000313" key="1">
    <source>
        <dbReference type="EMBL" id="EFF77310.1"/>
    </source>
</evidence>